<name>A0A2P5B2V0_PARAD</name>
<sequence length="64" mass="6961">PAQASHPFYCSVGFDYSEEIDLAYTGGHLYGDECMGVPIEGGSSAIRRHISIRKKPGTHLPLQV</sequence>
<proteinExistence type="predicted"/>
<keyword evidence="2" id="KW-1185">Reference proteome</keyword>
<gene>
    <name evidence="1" type="ORF">PanWU01x14_276750</name>
</gene>
<evidence type="ECO:0000313" key="1">
    <source>
        <dbReference type="EMBL" id="PON43123.1"/>
    </source>
</evidence>
<evidence type="ECO:0000313" key="2">
    <source>
        <dbReference type="Proteomes" id="UP000237105"/>
    </source>
</evidence>
<comment type="caution">
    <text evidence="1">The sequence shown here is derived from an EMBL/GenBank/DDBJ whole genome shotgun (WGS) entry which is preliminary data.</text>
</comment>
<dbReference type="Proteomes" id="UP000237105">
    <property type="component" value="Unassembled WGS sequence"/>
</dbReference>
<protein>
    <submittedName>
        <fullName evidence="1">Uncharacterized protein</fullName>
    </submittedName>
</protein>
<accession>A0A2P5B2V0</accession>
<reference evidence="2" key="1">
    <citation type="submission" date="2016-06" db="EMBL/GenBank/DDBJ databases">
        <title>Parallel loss of symbiosis genes in relatives of nitrogen-fixing non-legume Parasponia.</title>
        <authorList>
            <person name="Van Velzen R."/>
            <person name="Holmer R."/>
            <person name="Bu F."/>
            <person name="Rutten L."/>
            <person name="Van Zeijl A."/>
            <person name="Liu W."/>
            <person name="Santuari L."/>
            <person name="Cao Q."/>
            <person name="Sharma T."/>
            <person name="Shen D."/>
            <person name="Roswanjaya Y."/>
            <person name="Wardhani T."/>
            <person name="Kalhor M.S."/>
            <person name="Jansen J."/>
            <person name="Van den Hoogen J."/>
            <person name="Gungor B."/>
            <person name="Hartog M."/>
            <person name="Hontelez J."/>
            <person name="Verver J."/>
            <person name="Yang W.-C."/>
            <person name="Schijlen E."/>
            <person name="Repin R."/>
            <person name="Schilthuizen M."/>
            <person name="Schranz E."/>
            <person name="Heidstra R."/>
            <person name="Miyata K."/>
            <person name="Fedorova E."/>
            <person name="Kohlen W."/>
            <person name="Bisseling T."/>
            <person name="Smit S."/>
            <person name="Geurts R."/>
        </authorList>
    </citation>
    <scope>NUCLEOTIDE SEQUENCE [LARGE SCALE GENOMIC DNA]</scope>
    <source>
        <strain evidence="2">cv. WU1-14</strain>
    </source>
</reference>
<dbReference type="AlphaFoldDB" id="A0A2P5B2V0"/>
<feature type="non-terminal residue" evidence="1">
    <location>
        <position position="1"/>
    </location>
</feature>
<organism evidence="1 2">
    <name type="scientific">Parasponia andersonii</name>
    <name type="common">Sponia andersonii</name>
    <dbReference type="NCBI Taxonomy" id="3476"/>
    <lineage>
        <taxon>Eukaryota</taxon>
        <taxon>Viridiplantae</taxon>
        <taxon>Streptophyta</taxon>
        <taxon>Embryophyta</taxon>
        <taxon>Tracheophyta</taxon>
        <taxon>Spermatophyta</taxon>
        <taxon>Magnoliopsida</taxon>
        <taxon>eudicotyledons</taxon>
        <taxon>Gunneridae</taxon>
        <taxon>Pentapetalae</taxon>
        <taxon>rosids</taxon>
        <taxon>fabids</taxon>
        <taxon>Rosales</taxon>
        <taxon>Cannabaceae</taxon>
        <taxon>Parasponia</taxon>
    </lineage>
</organism>
<dbReference type="EMBL" id="JXTB01000377">
    <property type="protein sequence ID" value="PON43123.1"/>
    <property type="molecule type" value="Genomic_DNA"/>
</dbReference>